<evidence type="ECO:0000313" key="2">
    <source>
        <dbReference type="Proteomes" id="UP000789860"/>
    </source>
</evidence>
<organism evidence="1 2">
    <name type="scientific">Scutellospora calospora</name>
    <dbReference type="NCBI Taxonomy" id="85575"/>
    <lineage>
        <taxon>Eukaryota</taxon>
        <taxon>Fungi</taxon>
        <taxon>Fungi incertae sedis</taxon>
        <taxon>Mucoromycota</taxon>
        <taxon>Glomeromycotina</taxon>
        <taxon>Glomeromycetes</taxon>
        <taxon>Diversisporales</taxon>
        <taxon>Gigasporaceae</taxon>
        <taxon>Scutellospora</taxon>
    </lineage>
</organism>
<gene>
    <name evidence="1" type="ORF">SCALOS_LOCUS11221</name>
</gene>
<dbReference type="Proteomes" id="UP000789860">
    <property type="component" value="Unassembled WGS sequence"/>
</dbReference>
<keyword evidence="2" id="KW-1185">Reference proteome</keyword>
<reference evidence="1" key="1">
    <citation type="submission" date="2021-06" db="EMBL/GenBank/DDBJ databases">
        <authorList>
            <person name="Kallberg Y."/>
            <person name="Tangrot J."/>
            <person name="Rosling A."/>
        </authorList>
    </citation>
    <scope>NUCLEOTIDE SEQUENCE</scope>
    <source>
        <strain evidence="1">AU212A</strain>
    </source>
</reference>
<feature type="non-terminal residue" evidence="1">
    <location>
        <position position="1"/>
    </location>
</feature>
<protein>
    <submittedName>
        <fullName evidence="1">1794_t:CDS:1</fullName>
    </submittedName>
</protein>
<dbReference type="EMBL" id="CAJVPM010047095">
    <property type="protein sequence ID" value="CAG8720088.1"/>
    <property type="molecule type" value="Genomic_DNA"/>
</dbReference>
<proteinExistence type="predicted"/>
<name>A0ACA9PTA6_9GLOM</name>
<comment type="caution">
    <text evidence="1">The sequence shown here is derived from an EMBL/GenBank/DDBJ whole genome shotgun (WGS) entry which is preliminary data.</text>
</comment>
<evidence type="ECO:0000313" key="1">
    <source>
        <dbReference type="EMBL" id="CAG8720088.1"/>
    </source>
</evidence>
<sequence length="137" mass="15395">NHGDLETNPSDENYGHFSSIEVVHDALHDAIGGAGGHMSYPDIAGFDPIFYLHHSNVDRLIAIWQACHPNAWIIGNNYTEGTFTDEANKPIDENTELTPFRKSEDTYWTSKDVRDIKTLGYTYPELETTPKPSDLLS</sequence>
<accession>A0ACA9PTA6</accession>
<feature type="non-terminal residue" evidence="1">
    <location>
        <position position="137"/>
    </location>
</feature>